<reference evidence="3" key="1">
    <citation type="journal article" date="2015" name="BMC Genomics">
        <title>Genomic and transcriptomic analysis of the endophytic fungus Pestalotiopsis fici reveals its lifestyle and high potential for synthesis of natural products.</title>
        <authorList>
            <person name="Wang X."/>
            <person name="Zhang X."/>
            <person name="Liu L."/>
            <person name="Xiang M."/>
            <person name="Wang W."/>
            <person name="Sun X."/>
            <person name="Che Y."/>
            <person name="Guo L."/>
            <person name="Liu G."/>
            <person name="Guo L."/>
            <person name="Wang C."/>
            <person name="Yin W.B."/>
            <person name="Stadler M."/>
            <person name="Zhang X."/>
            <person name="Liu X."/>
        </authorList>
    </citation>
    <scope>NUCLEOTIDE SEQUENCE [LARGE SCALE GENOMIC DNA]</scope>
    <source>
        <strain evidence="3">W106-1 / CGMCC3.15140</strain>
    </source>
</reference>
<sequence>MSPADTYASPPESLIDTGFADNRTSLHLPVDLRRHSRGRSRSVTSFGPEHYPEETQVTLDSLPDYEFQRRATGRWYGYGKVFEISGQHEDKTIANRCMVVVGRARDLPAPTAEQRRKGVEAAAMSNTHD</sequence>
<accession>W3X5H8</accession>
<dbReference type="GeneID" id="19271388"/>
<organism evidence="2 3">
    <name type="scientific">Pestalotiopsis fici (strain W106-1 / CGMCC3.15140)</name>
    <dbReference type="NCBI Taxonomy" id="1229662"/>
    <lineage>
        <taxon>Eukaryota</taxon>
        <taxon>Fungi</taxon>
        <taxon>Dikarya</taxon>
        <taxon>Ascomycota</taxon>
        <taxon>Pezizomycotina</taxon>
        <taxon>Sordariomycetes</taxon>
        <taxon>Xylariomycetidae</taxon>
        <taxon>Amphisphaeriales</taxon>
        <taxon>Sporocadaceae</taxon>
        <taxon>Pestalotiopsis</taxon>
    </lineage>
</organism>
<dbReference type="EMBL" id="KI912112">
    <property type="protein sequence ID" value="ETS81373.1"/>
    <property type="molecule type" value="Genomic_DNA"/>
</dbReference>
<dbReference type="AlphaFoldDB" id="W3X5H8"/>
<evidence type="ECO:0000313" key="2">
    <source>
        <dbReference type="EMBL" id="ETS81373.1"/>
    </source>
</evidence>
<evidence type="ECO:0000256" key="1">
    <source>
        <dbReference type="SAM" id="MobiDB-lite"/>
    </source>
</evidence>
<dbReference type="HOGENOM" id="CLU_1949563_0_0_1"/>
<dbReference type="KEGG" id="pfy:PFICI_06375"/>
<gene>
    <name evidence="2" type="ORF">PFICI_06375</name>
</gene>
<proteinExistence type="predicted"/>
<dbReference type="Proteomes" id="UP000030651">
    <property type="component" value="Unassembled WGS sequence"/>
</dbReference>
<dbReference type="OrthoDB" id="10552766at2759"/>
<dbReference type="RefSeq" id="XP_007833147.1">
    <property type="nucleotide sequence ID" value="XM_007834956.1"/>
</dbReference>
<name>W3X5H8_PESFW</name>
<evidence type="ECO:0000313" key="3">
    <source>
        <dbReference type="Proteomes" id="UP000030651"/>
    </source>
</evidence>
<dbReference type="InParanoid" id="W3X5H8"/>
<protein>
    <submittedName>
        <fullName evidence="2">Uncharacterized protein</fullName>
    </submittedName>
</protein>
<keyword evidence="3" id="KW-1185">Reference proteome</keyword>
<feature type="region of interest" description="Disordered" evidence="1">
    <location>
        <begin position="109"/>
        <end position="129"/>
    </location>
</feature>